<proteinExistence type="predicted"/>
<feature type="compositionally biased region" description="Basic and acidic residues" evidence="1">
    <location>
        <begin position="25"/>
        <end position="34"/>
    </location>
</feature>
<evidence type="ECO:0000313" key="3">
    <source>
        <dbReference type="Proteomes" id="UP000466906"/>
    </source>
</evidence>
<dbReference type="KEGG" id="malv:MALV_22200"/>
<dbReference type="AlphaFoldDB" id="A0A6N4UT36"/>
<protein>
    <submittedName>
        <fullName evidence="2">Uncharacterized protein</fullName>
    </submittedName>
</protein>
<sequence length="122" mass="13507">MGDGAAGGGHDQTTPRIGRVGWEYNPDHDRRRASRDIRHAYDRRAQKCAGRRAESAVQSPGICGLAVQTHLTAEEMDQFEDEVRRRFRHFTVPSLAVSDGFSGERVSRTVEVQVAVESALDA</sequence>
<feature type="region of interest" description="Disordered" evidence="1">
    <location>
        <begin position="1"/>
        <end position="34"/>
    </location>
</feature>
<evidence type="ECO:0000313" key="2">
    <source>
        <dbReference type="EMBL" id="BBX27095.1"/>
    </source>
</evidence>
<feature type="compositionally biased region" description="Gly residues" evidence="1">
    <location>
        <begin position="1"/>
        <end position="10"/>
    </location>
</feature>
<evidence type="ECO:0000256" key="1">
    <source>
        <dbReference type="SAM" id="MobiDB-lite"/>
    </source>
</evidence>
<reference evidence="2 3" key="1">
    <citation type="journal article" date="2019" name="Emerg. Microbes Infect.">
        <title>Comprehensive subspecies identification of 175 nontuberculous mycobacteria species based on 7547 genomic profiles.</title>
        <authorList>
            <person name="Matsumoto Y."/>
            <person name="Kinjo T."/>
            <person name="Motooka D."/>
            <person name="Nabeya D."/>
            <person name="Jung N."/>
            <person name="Uechi K."/>
            <person name="Horii T."/>
            <person name="Iida T."/>
            <person name="Fujita J."/>
            <person name="Nakamura S."/>
        </authorList>
    </citation>
    <scope>NUCLEOTIDE SEQUENCE [LARGE SCALE GENOMIC DNA]</scope>
    <source>
        <strain evidence="2 3">JCM 12272</strain>
    </source>
</reference>
<gene>
    <name evidence="2" type="ORF">MALV_22200</name>
</gene>
<accession>A0A6N4UT36</accession>
<dbReference type="EMBL" id="AP022565">
    <property type="protein sequence ID" value="BBX27095.1"/>
    <property type="molecule type" value="Genomic_DNA"/>
</dbReference>
<dbReference type="Proteomes" id="UP000466906">
    <property type="component" value="Chromosome"/>
</dbReference>
<name>A0A6N4UT36_9MYCO</name>
<organism evidence="2 3">
    <name type="scientific">Mycolicibacterium alvei</name>
    <dbReference type="NCBI Taxonomy" id="67081"/>
    <lineage>
        <taxon>Bacteria</taxon>
        <taxon>Bacillati</taxon>
        <taxon>Actinomycetota</taxon>
        <taxon>Actinomycetes</taxon>
        <taxon>Mycobacteriales</taxon>
        <taxon>Mycobacteriaceae</taxon>
        <taxon>Mycolicibacterium</taxon>
    </lineage>
</organism>
<keyword evidence="3" id="KW-1185">Reference proteome</keyword>